<reference evidence="3" key="1">
    <citation type="journal article" date="2019" name="Gigascience">
        <title>De novo genome assembly of the endangered Acer yangbiense, a plant species with extremely small populations endemic to Yunnan Province, China.</title>
        <authorList>
            <person name="Yang J."/>
            <person name="Wariss H.M."/>
            <person name="Tao L."/>
            <person name="Zhang R."/>
            <person name="Yun Q."/>
            <person name="Hollingsworth P."/>
            <person name="Dao Z."/>
            <person name="Luo G."/>
            <person name="Guo H."/>
            <person name="Ma Y."/>
            <person name="Sun W."/>
        </authorList>
    </citation>
    <scope>NUCLEOTIDE SEQUENCE [LARGE SCALE GENOMIC DNA]</scope>
    <source>
        <strain evidence="3">cv. Malutang</strain>
    </source>
</reference>
<feature type="region of interest" description="Disordered" evidence="1">
    <location>
        <begin position="69"/>
        <end position="89"/>
    </location>
</feature>
<evidence type="ECO:0000256" key="1">
    <source>
        <dbReference type="SAM" id="MobiDB-lite"/>
    </source>
</evidence>
<keyword evidence="3" id="KW-1185">Reference proteome</keyword>
<accession>A0A5C7GUI6</accession>
<gene>
    <name evidence="2" type="ORF">EZV62_027401</name>
</gene>
<dbReference type="AlphaFoldDB" id="A0A5C7GUI6"/>
<comment type="caution">
    <text evidence="2">The sequence shown here is derived from an EMBL/GenBank/DDBJ whole genome shotgun (WGS) entry which is preliminary data.</text>
</comment>
<dbReference type="EMBL" id="VAHF01000013">
    <property type="protein sequence ID" value="TXG48107.1"/>
    <property type="molecule type" value="Genomic_DNA"/>
</dbReference>
<proteinExistence type="predicted"/>
<evidence type="ECO:0000313" key="3">
    <source>
        <dbReference type="Proteomes" id="UP000323000"/>
    </source>
</evidence>
<evidence type="ECO:0000313" key="2">
    <source>
        <dbReference type="EMBL" id="TXG48107.1"/>
    </source>
</evidence>
<dbReference type="Proteomes" id="UP000323000">
    <property type="component" value="Chromosome 13"/>
</dbReference>
<protein>
    <submittedName>
        <fullName evidence="2">Uncharacterized protein</fullName>
    </submittedName>
</protein>
<sequence length="89" mass="10152">MFNNYKWKDLEDWKKSKDSDVEKKEVLLTPVETLALVSQEPLSTRLILMDLKKSLRSGMTIATTHVIPGRLTRSSTKHQSIGSPETRPI</sequence>
<name>A0A5C7GUI6_9ROSI</name>
<feature type="compositionally biased region" description="Polar residues" evidence="1">
    <location>
        <begin position="72"/>
        <end position="83"/>
    </location>
</feature>
<organism evidence="2 3">
    <name type="scientific">Acer yangbiense</name>
    <dbReference type="NCBI Taxonomy" id="1000413"/>
    <lineage>
        <taxon>Eukaryota</taxon>
        <taxon>Viridiplantae</taxon>
        <taxon>Streptophyta</taxon>
        <taxon>Embryophyta</taxon>
        <taxon>Tracheophyta</taxon>
        <taxon>Spermatophyta</taxon>
        <taxon>Magnoliopsida</taxon>
        <taxon>eudicotyledons</taxon>
        <taxon>Gunneridae</taxon>
        <taxon>Pentapetalae</taxon>
        <taxon>rosids</taxon>
        <taxon>malvids</taxon>
        <taxon>Sapindales</taxon>
        <taxon>Sapindaceae</taxon>
        <taxon>Hippocastanoideae</taxon>
        <taxon>Acereae</taxon>
        <taxon>Acer</taxon>
    </lineage>
</organism>